<dbReference type="OrthoDB" id="1047367at2759"/>
<sequence>MSFHKPPVGLPEDAKIRGSPRKDQDLRGAAILHQQRRLKQATQFVHKDSADLLPLDQLRRLGTSKDLQPHSVIQRRLLGGSPIKETSSLVPSFHLCNLGVQSTNESAKVGERIDEDFDTVQDQPTAPDTSKETPGSWAQRSLLISCKDWRASWGKINTIILTNSCGPRISSTPLRGCVRRMSLAGCLLKAMRISSPGRACKDWGKMWSQILAG</sequence>
<reference evidence="3" key="1">
    <citation type="journal article" date="2017" name="Nat. Commun.">
        <title>The North American bullfrog draft genome provides insight into hormonal regulation of long noncoding RNA.</title>
        <authorList>
            <person name="Hammond S.A."/>
            <person name="Warren R.L."/>
            <person name="Vandervalk B.P."/>
            <person name="Kucuk E."/>
            <person name="Khan H."/>
            <person name="Gibb E.A."/>
            <person name="Pandoh P."/>
            <person name="Kirk H."/>
            <person name="Zhao Y."/>
            <person name="Jones M."/>
            <person name="Mungall A.J."/>
            <person name="Coope R."/>
            <person name="Pleasance S."/>
            <person name="Moore R.A."/>
            <person name="Holt R.A."/>
            <person name="Round J.M."/>
            <person name="Ohora S."/>
            <person name="Walle B.V."/>
            <person name="Veldhoen N."/>
            <person name="Helbing C.C."/>
            <person name="Birol I."/>
        </authorList>
    </citation>
    <scope>NUCLEOTIDE SEQUENCE [LARGE SCALE GENOMIC DNA]</scope>
</reference>
<evidence type="ECO:0000256" key="1">
    <source>
        <dbReference type="SAM" id="MobiDB-lite"/>
    </source>
</evidence>
<dbReference type="Proteomes" id="UP000228934">
    <property type="component" value="Unassembled WGS sequence"/>
</dbReference>
<evidence type="ECO:0008006" key="4">
    <source>
        <dbReference type="Google" id="ProtNLM"/>
    </source>
</evidence>
<gene>
    <name evidence="2" type="ORF">AB205_0101150</name>
</gene>
<name>A0A2G9SBX5_AQUCT</name>
<organism evidence="2 3">
    <name type="scientific">Aquarana catesbeiana</name>
    <name type="common">American bullfrog</name>
    <name type="synonym">Rana catesbeiana</name>
    <dbReference type="NCBI Taxonomy" id="8400"/>
    <lineage>
        <taxon>Eukaryota</taxon>
        <taxon>Metazoa</taxon>
        <taxon>Chordata</taxon>
        <taxon>Craniata</taxon>
        <taxon>Vertebrata</taxon>
        <taxon>Euteleostomi</taxon>
        <taxon>Amphibia</taxon>
        <taxon>Batrachia</taxon>
        <taxon>Anura</taxon>
        <taxon>Neobatrachia</taxon>
        <taxon>Ranoidea</taxon>
        <taxon>Ranidae</taxon>
        <taxon>Aquarana</taxon>
    </lineage>
</organism>
<protein>
    <recommendedName>
        <fullName evidence="4">Nuclear receptor-interacting protein 2</fullName>
    </recommendedName>
</protein>
<feature type="region of interest" description="Disordered" evidence="1">
    <location>
        <begin position="1"/>
        <end position="22"/>
    </location>
</feature>
<evidence type="ECO:0000313" key="2">
    <source>
        <dbReference type="EMBL" id="PIO37555.1"/>
    </source>
</evidence>
<accession>A0A2G9SBX5</accession>
<evidence type="ECO:0000313" key="3">
    <source>
        <dbReference type="Proteomes" id="UP000228934"/>
    </source>
</evidence>
<dbReference type="EMBL" id="KV925557">
    <property type="protein sequence ID" value="PIO37555.1"/>
    <property type="molecule type" value="Genomic_DNA"/>
</dbReference>
<proteinExistence type="predicted"/>
<feature type="compositionally biased region" description="Basic and acidic residues" evidence="1">
    <location>
        <begin position="12"/>
        <end position="22"/>
    </location>
</feature>
<dbReference type="AlphaFoldDB" id="A0A2G9SBX5"/>
<keyword evidence="3" id="KW-1185">Reference proteome</keyword>